<dbReference type="RefSeq" id="WP_188927355.1">
    <property type="nucleotide sequence ID" value="NZ_BMJC01000001.1"/>
</dbReference>
<dbReference type="SUPFAM" id="SSF53328">
    <property type="entry name" value="Formyltransferase"/>
    <property type="match status" value="1"/>
</dbReference>
<dbReference type="EMBL" id="BMJC01000001">
    <property type="protein sequence ID" value="GGA81118.1"/>
    <property type="molecule type" value="Genomic_DNA"/>
</dbReference>
<dbReference type="GO" id="GO:0004479">
    <property type="term" value="F:methionyl-tRNA formyltransferase activity"/>
    <property type="evidence" value="ECO:0007669"/>
    <property type="project" value="TreeGrafter"/>
</dbReference>
<keyword evidence="3" id="KW-1185">Reference proteome</keyword>
<dbReference type="AlphaFoldDB" id="A0A8J2U5X7"/>
<evidence type="ECO:0000313" key="2">
    <source>
        <dbReference type="EMBL" id="GGA81118.1"/>
    </source>
</evidence>
<evidence type="ECO:0000313" key="3">
    <source>
        <dbReference type="Proteomes" id="UP000607559"/>
    </source>
</evidence>
<comment type="caution">
    <text evidence="2">The sequence shown here is derived from an EMBL/GenBank/DDBJ whole genome shotgun (WGS) entry which is preliminary data.</text>
</comment>
<protein>
    <recommendedName>
        <fullName evidence="1">Formyl transferase N-terminal domain-containing protein</fullName>
    </recommendedName>
</protein>
<reference evidence="2" key="2">
    <citation type="submission" date="2020-09" db="EMBL/GenBank/DDBJ databases">
        <authorList>
            <person name="Sun Q."/>
            <person name="Zhou Y."/>
        </authorList>
    </citation>
    <scope>NUCLEOTIDE SEQUENCE</scope>
    <source>
        <strain evidence="2">CGMCC 1.15448</strain>
    </source>
</reference>
<organism evidence="2 3">
    <name type="scientific">Puia dinghuensis</name>
    <dbReference type="NCBI Taxonomy" id="1792502"/>
    <lineage>
        <taxon>Bacteria</taxon>
        <taxon>Pseudomonadati</taxon>
        <taxon>Bacteroidota</taxon>
        <taxon>Chitinophagia</taxon>
        <taxon>Chitinophagales</taxon>
        <taxon>Chitinophagaceae</taxon>
        <taxon>Puia</taxon>
    </lineage>
</organism>
<dbReference type="PANTHER" id="PTHR11138">
    <property type="entry name" value="METHIONYL-TRNA FORMYLTRANSFERASE"/>
    <property type="match status" value="1"/>
</dbReference>
<dbReference type="GO" id="GO:0005829">
    <property type="term" value="C:cytosol"/>
    <property type="evidence" value="ECO:0007669"/>
    <property type="project" value="TreeGrafter"/>
</dbReference>
<proteinExistence type="predicted"/>
<sequence length="229" mass="26278">MIFVGDGALLKDALQYSLGQGHPIEYVFCSNDEIADFLKINDLAYKITDDINGERETIRQQLKDNIIISVNNAQIFKAPILSIDQIHIYNIHNGILPGYRGRPEICILYAILHEEHEYGVSLHRIDKGIDTGPCYAIKKFAIAPDDTFQQVMLNAIGVCARIYRDNIHRIITGQLEQIDLGKARSRLYSYRDLENIGSLKNNVNFKKATKLGIFRLWFRELDRTIREIL</sequence>
<evidence type="ECO:0000259" key="1">
    <source>
        <dbReference type="Pfam" id="PF00551"/>
    </source>
</evidence>
<accession>A0A8J2U5X7</accession>
<dbReference type="InterPro" id="IPR036477">
    <property type="entry name" value="Formyl_transf_N_sf"/>
</dbReference>
<feature type="domain" description="Formyl transferase N-terminal" evidence="1">
    <location>
        <begin position="60"/>
        <end position="152"/>
    </location>
</feature>
<dbReference type="InterPro" id="IPR002376">
    <property type="entry name" value="Formyl_transf_N"/>
</dbReference>
<reference evidence="2" key="1">
    <citation type="journal article" date="2014" name="Int. J. Syst. Evol. Microbiol.">
        <title>Complete genome sequence of Corynebacterium casei LMG S-19264T (=DSM 44701T), isolated from a smear-ripened cheese.</title>
        <authorList>
            <consortium name="US DOE Joint Genome Institute (JGI-PGF)"/>
            <person name="Walter F."/>
            <person name="Albersmeier A."/>
            <person name="Kalinowski J."/>
            <person name="Ruckert C."/>
        </authorList>
    </citation>
    <scope>NUCLEOTIDE SEQUENCE</scope>
    <source>
        <strain evidence="2">CGMCC 1.15448</strain>
    </source>
</reference>
<dbReference type="PANTHER" id="PTHR11138:SF5">
    <property type="entry name" value="METHIONYL-TRNA FORMYLTRANSFERASE, MITOCHONDRIAL"/>
    <property type="match status" value="1"/>
</dbReference>
<gene>
    <name evidence="2" type="ORF">GCM10011511_00100</name>
</gene>
<dbReference type="Pfam" id="PF00551">
    <property type="entry name" value="Formyl_trans_N"/>
    <property type="match status" value="1"/>
</dbReference>
<dbReference type="Gene3D" id="3.40.50.12230">
    <property type="match status" value="1"/>
</dbReference>
<name>A0A8J2U5X7_9BACT</name>
<dbReference type="Proteomes" id="UP000607559">
    <property type="component" value="Unassembled WGS sequence"/>
</dbReference>